<dbReference type="Proteomes" id="UP000693946">
    <property type="component" value="Linkage Group LG9"/>
</dbReference>
<proteinExistence type="predicted"/>
<dbReference type="EMBL" id="JAGKHQ010000021">
    <property type="protein sequence ID" value="KAG7474489.1"/>
    <property type="molecule type" value="Genomic_DNA"/>
</dbReference>
<keyword evidence="2" id="KW-1185">Reference proteome</keyword>
<protein>
    <submittedName>
        <fullName evidence="1">Uncharacterized protein</fullName>
    </submittedName>
</protein>
<comment type="caution">
    <text evidence="1">The sequence shown here is derived from an EMBL/GenBank/DDBJ whole genome shotgun (WGS) entry which is preliminary data.</text>
</comment>
<organism evidence="1 2">
    <name type="scientific">Solea senegalensis</name>
    <name type="common">Senegalese sole</name>
    <dbReference type="NCBI Taxonomy" id="28829"/>
    <lineage>
        <taxon>Eukaryota</taxon>
        <taxon>Metazoa</taxon>
        <taxon>Chordata</taxon>
        <taxon>Craniata</taxon>
        <taxon>Vertebrata</taxon>
        <taxon>Euteleostomi</taxon>
        <taxon>Actinopterygii</taxon>
        <taxon>Neopterygii</taxon>
        <taxon>Teleostei</taxon>
        <taxon>Neoteleostei</taxon>
        <taxon>Acanthomorphata</taxon>
        <taxon>Carangaria</taxon>
        <taxon>Pleuronectiformes</taxon>
        <taxon>Pleuronectoidei</taxon>
        <taxon>Soleidae</taxon>
        <taxon>Solea</taxon>
    </lineage>
</organism>
<sequence length="237" mass="26573">MGPQSLWPLGVCVVYLMFSGEKTESGRAACSVALHACTGQTGVRIRTTVACAYSKSHATRHAADSEQDKFVSVQHLMKTQNVTGQPEETGEACLLLSYDCWTFLINYIYESCNYLITLPLWLPLTSRIHHGPIISFKLPMNLTVLVSTLNVIVTLPSFTNKQWLRKTKPLLPEYNLVYMHRVSSSNLQFPYEFFKELSFAYLNDLITLSLILLQLLDNANRSQANGTEQDNGAFIAA</sequence>
<gene>
    <name evidence="1" type="ORF">JOB18_010089</name>
</gene>
<evidence type="ECO:0000313" key="1">
    <source>
        <dbReference type="EMBL" id="KAG7474489.1"/>
    </source>
</evidence>
<accession>A0AAV6PSB3</accession>
<dbReference type="AlphaFoldDB" id="A0AAV6PSB3"/>
<reference evidence="1 2" key="1">
    <citation type="journal article" date="2021" name="Sci. Rep.">
        <title>Chromosome anchoring in Senegalese sole (Solea senegalensis) reveals sex-associated markers and genome rearrangements in flatfish.</title>
        <authorList>
            <person name="Guerrero-Cozar I."/>
            <person name="Gomez-Garrido J."/>
            <person name="Berbel C."/>
            <person name="Martinez-Blanch J.F."/>
            <person name="Alioto T."/>
            <person name="Claros M.G."/>
            <person name="Gagnaire P.A."/>
            <person name="Manchado M."/>
        </authorList>
    </citation>
    <scope>NUCLEOTIDE SEQUENCE [LARGE SCALE GENOMIC DNA]</scope>
    <source>
        <strain evidence="1">Sse05_10M</strain>
    </source>
</reference>
<name>A0AAV6PSB3_SOLSE</name>
<evidence type="ECO:0000313" key="2">
    <source>
        <dbReference type="Proteomes" id="UP000693946"/>
    </source>
</evidence>